<evidence type="ECO:0000256" key="1">
    <source>
        <dbReference type="SAM" id="MobiDB-lite"/>
    </source>
</evidence>
<dbReference type="Proteomes" id="UP001283361">
    <property type="component" value="Unassembled WGS sequence"/>
</dbReference>
<reference evidence="2" key="1">
    <citation type="journal article" date="2023" name="G3 (Bethesda)">
        <title>A reference genome for the long-term kleptoplast-retaining sea slug Elysia crispata morphotype clarki.</title>
        <authorList>
            <person name="Eastman K.E."/>
            <person name="Pendleton A.L."/>
            <person name="Shaikh M.A."/>
            <person name="Suttiyut T."/>
            <person name="Ogas R."/>
            <person name="Tomko P."/>
            <person name="Gavelis G."/>
            <person name="Widhalm J.R."/>
            <person name="Wisecaver J.H."/>
        </authorList>
    </citation>
    <scope>NUCLEOTIDE SEQUENCE</scope>
    <source>
        <strain evidence="2">ECLA1</strain>
    </source>
</reference>
<dbReference type="AlphaFoldDB" id="A0AAE0YP45"/>
<keyword evidence="3" id="KW-1185">Reference proteome</keyword>
<evidence type="ECO:0000313" key="3">
    <source>
        <dbReference type="Proteomes" id="UP001283361"/>
    </source>
</evidence>
<comment type="caution">
    <text evidence="2">The sequence shown here is derived from an EMBL/GenBank/DDBJ whole genome shotgun (WGS) entry which is preliminary data.</text>
</comment>
<protein>
    <submittedName>
        <fullName evidence="2">Uncharacterized protein</fullName>
    </submittedName>
</protein>
<feature type="region of interest" description="Disordered" evidence="1">
    <location>
        <begin position="1"/>
        <end position="24"/>
    </location>
</feature>
<name>A0AAE0YP45_9GAST</name>
<feature type="region of interest" description="Disordered" evidence="1">
    <location>
        <begin position="47"/>
        <end position="124"/>
    </location>
</feature>
<organism evidence="2 3">
    <name type="scientific">Elysia crispata</name>
    <name type="common">lettuce slug</name>
    <dbReference type="NCBI Taxonomy" id="231223"/>
    <lineage>
        <taxon>Eukaryota</taxon>
        <taxon>Metazoa</taxon>
        <taxon>Spiralia</taxon>
        <taxon>Lophotrochozoa</taxon>
        <taxon>Mollusca</taxon>
        <taxon>Gastropoda</taxon>
        <taxon>Heterobranchia</taxon>
        <taxon>Euthyneura</taxon>
        <taxon>Panpulmonata</taxon>
        <taxon>Sacoglossa</taxon>
        <taxon>Placobranchoidea</taxon>
        <taxon>Plakobranchidae</taxon>
        <taxon>Elysia</taxon>
    </lineage>
</organism>
<proteinExistence type="predicted"/>
<dbReference type="EMBL" id="JAWDGP010005780">
    <property type="protein sequence ID" value="KAK3752162.1"/>
    <property type="molecule type" value="Genomic_DNA"/>
</dbReference>
<evidence type="ECO:0000313" key="2">
    <source>
        <dbReference type="EMBL" id="KAK3752162.1"/>
    </source>
</evidence>
<feature type="compositionally biased region" description="Basic and acidic residues" evidence="1">
    <location>
        <begin position="55"/>
        <end position="124"/>
    </location>
</feature>
<accession>A0AAE0YP45</accession>
<gene>
    <name evidence="2" type="ORF">RRG08_059724</name>
</gene>
<sequence length="124" mass="13945">MRSAVRNTGVSPTSQWRTLSAGSHHSQAHSLLAFFFDHLMPSSQLLIRPVTQRDSSTRPRRDTGTDAPRDSSTRPRRDTDTDAPRDSSTRPRRDTDTDAPRDSSTRPRRDIDTTAPRDEDTKSA</sequence>